<dbReference type="PROSITE" id="PS50975">
    <property type="entry name" value="ATP_GRASP"/>
    <property type="match status" value="1"/>
</dbReference>
<dbReference type="eggNOG" id="COG1181">
    <property type="taxonomic scope" value="Bacteria"/>
</dbReference>
<dbReference type="InterPro" id="IPR016185">
    <property type="entry name" value="PreATP-grasp_dom_sf"/>
</dbReference>
<evidence type="ECO:0000256" key="5">
    <source>
        <dbReference type="ARBA" id="ARBA00010871"/>
    </source>
</evidence>
<dbReference type="UniPathway" id="UPA00219"/>
<comment type="function">
    <text evidence="2 18">Cell wall formation.</text>
</comment>
<feature type="binding site" evidence="20">
    <location>
        <position position="279"/>
    </location>
    <ligand>
        <name>Mg(2+)</name>
        <dbReference type="ChEBI" id="CHEBI:18420"/>
        <label>2</label>
    </ligand>
</feature>
<name>I3YB95_THIV6</name>
<comment type="catalytic activity">
    <reaction evidence="17 18">
        <text>2 D-alanine + ATP = D-alanyl-D-alanine + ADP + phosphate + H(+)</text>
        <dbReference type="Rhea" id="RHEA:11224"/>
        <dbReference type="ChEBI" id="CHEBI:15378"/>
        <dbReference type="ChEBI" id="CHEBI:30616"/>
        <dbReference type="ChEBI" id="CHEBI:43474"/>
        <dbReference type="ChEBI" id="CHEBI:57416"/>
        <dbReference type="ChEBI" id="CHEBI:57822"/>
        <dbReference type="ChEBI" id="CHEBI:456216"/>
        <dbReference type="EC" id="6.3.2.4"/>
    </reaction>
</comment>
<evidence type="ECO:0000256" key="6">
    <source>
        <dbReference type="ARBA" id="ARBA00012216"/>
    </source>
</evidence>
<feature type="domain" description="ATP-grasp" evidence="22">
    <location>
        <begin position="118"/>
        <end position="312"/>
    </location>
</feature>
<dbReference type="FunFam" id="3.40.50.20:FF:000013">
    <property type="entry name" value="D-alanine--D-alanine ligase"/>
    <property type="match status" value="1"/>
</dbReference>
<evidence type="ECO:0000256" key="18">
    <source>
        <dbReference type="HAMAP-Rule" id="MF_00047"/>
    </source>
</evidence>
<evidence type="ECO:0000256" key="16">
    <source>
        <dbReference type="ARBA" id="ARBA00023316"/>
    </source>
</evidence>
<dbReference type="GO" id="GO:0046872">
    <property type="term" value="F:metal ion binding"/>
    <property type="evidence" value="ECO:0007669"/>
    <property type="project" value="UniProtKB-KW"/>
</dbReference>
<reference evidence="23 24" key="1">
    <citation type="submission" date="2012-06" db="EMBL/GenBank/DDBJ databases">
        <title>Complete sequence of Thiocystis violascens DSM 198.</title>
        <authorList>
            <consortium name="US DOE Joint Genome Institute"/>
            <person name="Lucas S."/>
            <person name="Han J."/>
            <person name="Lapidus A."/>
            <person name="Cheng J.-F."/>
            <person name="Goodwin L."/>
            <person name="Pitluck S."/>
            <person name="Peters L."/>
            <person name="Ovchinnikova G."/>
            <person name="Teshima H."/>
            <person name="Detter J.C."/>
            <person name="Han C."/>
            <person name="Tapia R."/>
            <person name="Land M."/>
            <person name="Hauser L."/>
            <person name="Kyrpides N."/>
            <person name="Ivanova N."/>
            <person name="Pagani I."/>
            <person name="Vogl K."/>
            <person name="Liu Z."/>
            <person name="Frigaard N.-U."/>
            <person name="Bryant D."/>
            <person name="Woyke T."/>
        </authorList>
    </citation>
    <scope>NUCLEOTIDE SEQUENCE [LARGE SCALE GENOMIC DNA]</scope>
    <source>
        <strain evidence="24">ATCC 17096 / DSM 198 / 6111</strain>
    </source>
</reference>
<dbReference type="InterPro" id="IPR011127">
    <property type="entry name" value="Dala_Dala_lig_N"/>
</dbReference>
<proteinExistence type="inferred from homology"/>
<dbReference type="GO" id="GO:0005829">
    <property type="term" value="C:cytosol"/>
    <property type="evidence" value="ECO:0007669"/>
    <property type="project" value="TreeGrafter"/>
</dbReference>
<dbReference type="EC" id="6.3.2.4" evidence="6 18"/>
<evidence type="ECO:0000256" key="13">
    <source>
        <dbReference type="ARBA" id="ARBA00022960"/>
    </source>
</evidence>
<evidence type="ECO:0000256" key="8">
    <source>
        <dbReference type="ARBA" id="ARBA00022598"/>
    </source>
</evidence>
<evidence type="ECO:0000256" key="20">
    <source>
        <dbReference type="PIRSR" id="PIRSR039102-3"/>
    </source>
</evidence>
<evidence type="ECO:0000259" key="22">
    <source>
        <dbReference type="PROSITE" id="PS50975"/>
    </source>
</evidence>
<dbReference type="GO" id="GO:0008716">
    <property type="term" value="F:D-alanine-D-alanine ligase activity"/>
    <property type="evidence" value="ECO:0007669"/>
    <property type="project" value="UniProtKB-UniRule"/>
</dbReference>
<dbReference type="SUPFAM" id="SSF52440">
    <property type="entry name" value="PreATP-grasp domain"/>
    <property type="match status" value="1"/>
</dbReference>
<dbReference type="InterPro" id="IPR013815">
    <property type="entry name" value="ATP_grasp_subdomain_1"/>
</dbReference>
<evidence type="ECO:0000256" key="12">
    <source>
        <dbReference type="ARBA" id="ARBA00022842"/>
    </source>
</evidence>
<dbReference type="PIRSF" id="PIRSF039102">
    <property type="entry name" value="Ddl/VanB"/>
    <property type="match status" value="1"/>
</dbReference>
<keyword evidence="16 18" id="KW-0961">Cell wall biogenesis/degradation</keyword>
<organism evidence="23 24">
    <name type="scientific">Thiocystis violascens (strain ATCC 17096 / DSM 198 / 6111)</name>
    <name type="common">Chromatium violascens</name>
    <dbReference type="NCBI Taxonomy" id="765911"/>
    <lineage>
        <taxon>Bacteria</taxon>
        <taxon>Pseudomonadati</taxon>
        <taxon>Pseudomonadota</taxon>
        <taxon>Gammaproteobacteria</taxon>
        <taxon>Chromatiales</taxon>
        <taxon>Chromatiaceae</taxon>
        <taxon>Thiocystis</taxon>
    </lineage>
</organism>
<dbReference type="GO" id="GO:0008360">
    <property type="term" value="P:regulation of cell shape"/>
    <property type="evidence" value="ECO:0007669"/>
    <property type="project" value="UniProtKB-KW"/>
</dbReference>
<dbReference type="PANTHER" id="PTHR23132:SF23">
    <property type="entry name" value="D-ALANINE--D-ALANINE LIGASE B"/>
    <property type="match status" value="1"/>
</dbReference>
<evidence type="ECO:0000256" key="9">
    <source>
        <dbReference type="ARBA" id="ARBA00022723"/>
    </source>
</evidence>
<comment type="cofactor">
    <cofactor evidence="20">
        <name>Mg(2+)</name>
        <dbReference type="ChEBI" id="CHEBI:18420"/>
    </cofactor>
    <cofactor evidence="20">
        <name>Mn(2+)</name>
        <dbReference type="ChEBI" id="CHEBI:29035"/>
    </cofactor>
    <text evidence="20">Binds 2 magnesium or manganese ions per subunit.</text>
</comment>
<keyword evidence="11 21" id="KW-0067">ATP-binding</keyword>
<dbReference type="RefSeq" id="WP_014778709.1">
    <property type="nucleotide sequence ID" value="NC_018012.1"/>
</dbReference>
<keyword evidence="15 20" id="KW-0464">Manganese</keyword>
<evidence type="ECO:0000256" key="21">
    <source>
        <dbReference type="PROSITE-ProRule" id="PRU00409"/>
    </source>
</evidence>
<dbReference type="STRING" id="765911.Thivi_2316"/>
<comment type="cofactor">
    <cofactor evidence="1">
        <name>Mn(2+)</name>
        <dbReference type="ChEBI" id="CHEBI:29035"/>
    </cofactor>
</comment>
<keyword evidence="7 18" id="KW-0963">Cytoplasm</keyword>
<keyword evidence="12 20" id="KW-0460">Magnesium</keyword>
<dbReference type="FunFam" id="3.30.470.20:FF:000008">
    <property type="entry name" value="D-alanine--D-alanine ligase"/>
    <property type="match status" value="1"/>
</dbReference>
<evidence type="ECO:0000256" key="4">
    <source>
        <dbReference type="ARBA" id="ARBA00004752"/>
    </source>
</evidence>
<dbReference type="InterPro" id="IPR011761">
    <property type="entry name" value="ATP-grasp"/>
</dbReference>
<keyword evidence="10 21" id="KW-0547">Nucleotide-binding</keyword>
<evidence type="ECO:0000256" key="11">
    <source>
        <dbReference type="ARBA" id="ARBA00022840"/>
    </source>
</evidence>
<feature type="binding site" evidence="20">
    <location>
        <position position="281"/>
    </location>
    <ligand>
        <name>Mg(2+)</name>
        <dbReference type="ChEBI" id="CHEBI:18420"/>
        <label>2</label>
    </ligand>
</feature>
<dbReference type="NCBIfam" id="TIGR01205">
    <property type="entry name" value="D_ala_D_alaTIGR"/>
    <property type="match status" value="1"/>
</dbReference>
<dbReference type="Gene3D" id="3.30.470.20">
    <property type="entry name" value="ATP-grasp fold, B domain"/>
    <property type="match status" value="1"/>
</dbReference>
<dbReference type="Gene3D" id="3.30.1490.20">
    <property type="entry name" value="ATP-grasp fold, A domain"/>
    <property type="match status" value="1"/>
</dbReference>
<dbReference type="GO" id="GO:0071555">
    <property type="term" value="P:cell wall organization"/>
    <property type="evidence" value="ECO:0007669"/>
    <property type="project" value="UniProtKB-KW"/>
</dbReference>
<dbReference type="HAMAP" id="MF_00047">
    <property type="entry name" value="Dala_Dala_lig"/>
    <property type="match status" value="1"/>
</dbReference>
<dbReference type="InterPro" id="IPR005905">
    <property type="entry name" value="D_ala_D_ala"/>
</dbReference>
<evidence type="ECO:0000256" key="19">
    <source>
        <dbReference type="PIRSR" id="PIRSR039102-1"/>
    </source>
</evidence>
<feature type="active site" evidence="19">
    <location>
        <position position="32"/>
    </location>
</feature>
<dbReference type="AlphaFoldDB" id="I3YB95"/>
<dbReference type="PROSITE" id="PS00844">
    <property type="entry name" value="DALA_DALA_LIGASE_2"/>
    <property type="match status" value="1"/>
</dbReference>
<evidence type="ECO:0000313" key="23">
    <source>
        <dbReference type="EMBL" id="AFL74263.1"/>
    </source>
</evidence>
<keyword evidence="14 18" id="KW-0573">Peptidoglycan synthesis</keyword>
<dbReference type="OrthoDB" id="9813261at2"/>
<gene>
    <name evidence="18" type="primary">ddl</name>
    <name evidence="23" type="ordered locus">Thivi_2316</name>
</gene>
<dbReference type="InterPro" id="IPR000291">
    <property type="entry name" value="D-Ala_lig_Van_CS"/>
</dbReference>
<comment type="subcellular location">
    <subcellularLocation>
        <location evidence="3 18">Cytoplasm</location>
    </subcellularLocation>
</comment>
<sequence>MTIETTPSAAATTDRIRAFGKVAVLLGGRAAEREISLKSGRAVLAALQRQGVDAHPLDPDATVLAQLRAGGYDRAFIVLHGRGGEDGQIQGALETMGLPYTGSGVLGSALGMDKYRCKLAWAGCGLPTAESVLLRGEADLPAAAALGFPLMIKPVHEGSSIGMARVETVDALEQAWRSASEFDDLVLAERWIQGAEYTCAILGREALPLIRLETPNAFYDFEAKYQANSTLYHCPCGLDATAESRLRQLSLDAFEAVGASGWGRVDLMLDGTGRPFLLEINTVPGMTDHSLVPMAARAAGIDFDALALRILDTSLSRG</sequence>
<accession>I3YB95</accession>
<comment type="similarity">
    <text evidence="5 18">Belongs to the D-alanine--D-alanine ligase family.</text>
</comment>
<comment type="pathway">
    <text evidence="4 18">Cell wall biogenesis; peptidoglycan biosynthesis.</text>
</comment>
<keyword evidence="24" id="KW-1185">Reference proteome</keyword>
<evidence type="ECO:0000256" key="15">
    <source>
        <dbReference type="ARBA" id="ARBA00023211"/>
    </source>
</evidence>
<dbReference type="PANTHER" id="PTHR23132">
    <property type="entry name" value="D-ALANINE--D-ALANINE LIGASE"/>
    <property type="match status" value="1"/>
</dbReference>
<feature type="binding site" evidence="20">
    <location>
        <position position="266"/>
    </location>
    <ligand>
        <name>Mg(2+)</name>
        <dbReference type="ChEBI" id="CHEBI:18420"/>
        <label>1</label>
    </ligand>
</feature>
<dbReference type="KEGG" id="tvi:Thivi_2316"/>
<evidence type="ECO:0000256" key="7">
    <source>
        <dbReference type="ARBA" id="ARBA00022490"/>
    </source>
</evidence>
<dbReference type="Gene3D" id="3.40.50.20">
    <property type="match status" value="1"/>
</dbReference>
<dbReference type="SUPFAM" id="SSF56059">
    <property type="entry name" value="Glutathione synthetase ATP-binding domain-like"/>
    <property type="match status" value="1"/>
</dbReference>
<evidence type="ECO:0000256" key="1">
    <source>
        <dbReference type="ARBA" id="ARBA00001936"/>
    </source>
</evidence>
<evidence type="ECO:0000256" key="10">
    <source>
        <dbReference type="ARBA" id="ARBA00022741"/>
    </source>
</evidence>
<evidence type="ECO:0000256" key="2">
    <source>
        <dbReference type="ARBA" id="ARBA00003921"/>
    </source>
</evidence>
<feature type="active site" evidence="19">
    <location>
        <position position="290"/>
    </location>
</feature>
<dbReference type="GO" id="GO:0005524">
    <property type="term" value="F:ATP binding"/>
    <property type="evidence" value="ECO:0007669"/>
    <property type="project" value="UniProtKB-UniRule"/>
</dbReference>
<dbReference type="GO" id="GO:0009252">
    <property type="term" value="P:peptidoglycan biosynthetic process"/>
    <property type="evidence" value="ECO:0007669"/>
    <property type="project" value="UniProtKB-UniRule"/>
</dbReference>
<dbReference type="NCBIfam" id="NF002378">
    <property type="entry name" value="PRK01372.1"/>
    <property type="match status" value="1"/>
</dbReference>
<dbReference type="HOGENOM" id="CLU_039268_1_2_6"/>
<feature type="binding site" evidence="20">
    <location>
        <position position="279"/>
    </location>
    <ligand>
        <name>Mg(2+)</name>
        <dbReference type="ChEBI" id="CHEBI:18420"/>
        <label>1</label>
    </ligand>
</feature>
<feature type="active site" evidence="19">
    <location>
        <position position="159"/>
    </location>
</feature>
<keyword evidence="9 20" id="KW-0479">Metal-binding</keyword>
<protein>
    <recommendedName>
        <fullName evidence="6 18">D-alanine--D-alanine ligase</fullName>
        <ecNumber evidence="6 18">6.3.2.4</ecNumber>
    </recommendedName>
    <alternativeName>
        <fullName evidence="18">D-Ala-D-Ala ligase</fullName>
    </alternativeName>
    <alternativeName>
        <fullName evidence="18">D-alanylalanine synthetase</fullName>
    </alternativeName>
</protein>
<dbReference type="InterPro" id="IPR011095">
    <property type="entry name" value="Dala_Dala_lig_C"/>
</dbReference>
<keyword evidence="8 18" id="KW-0436">Ligase</keyword>
<dbReference type="PROSITE" id="PS00843">
    <property type="entry name" value="DALA_DALA_LIGASE_1"/>
    <property type="match status" value="1"/>
</dbReference>
<dbReference type="Pfam" id="PF07478">
    <property type="entry name" value="Dala_Dala_lig_C"/>
    <property type="match status" value="1"/>
</dbReference>
<dbReference type="EMBL" id="CP003154">
    <property type="protein sequence ID" value="AFL74263.1"/>
    <property type="molecule type" value="Genomic_DNA"/>
</dbReference>
<evidence type="ECO:0000256" key="3">
    <source>
        <dbReference type="ARBA" id="ARBA00004496"/>
    </source>
</evidence>
<evidence type="ECO:0000313" key="24">
    <source>
        <dbReference type="Proteomes" id="UP000006062"/>
    </source>
</evidence>
<dbReference type="Proteomes" id="UP000006062">
    <property type="component" value="Chromosome"/>
</dbReference>
<evidence type="ECO:0000256" key="14">
    <source>
        <dbReference type="ARBA" id="ARBA00022984"/>
    </source>
</evidence>
<dbReference type="Pfam" id="PF01820">
    <property type="entry name" value="Dala_Dala_lig_N"/>
    <property type="match status" value="1"/>
</dbReference>
<evidence type="ECO:0000256" key="17">
    <source>
        <dbReference type="ARBA" id="ARBA00047614"/>
    </source>
</evidence>
<keyword evidence="13 18" id="KW-0133">Cell shape</keyword>